<dbReference type="InterPro" id="IPR017972">
    <property type="entry name" value="Cyt_P450_CS"/>
</dbReference>
<evidence type="ECO:0000256" key="3">
    <source>
        <dbReference type="PIRSR" id="PIRSR602401-1"/>
    </source>
</evidence>
<keyword evidence="3 4" id="KW-0408">Iron</keyword>
<organism evidence="5 6">
    <name type="scientific">Nocardia mexicana</name>
    <dbReference type="NCBI Taxonomy" id="279262"/>
    <lineage>
        <taxon>Bacteria</taxon>
        <taxon>Bacillati</taxon>
        <taxon>Actinomycetota</taxon>
        <taxon>Actinomycetes</taxon>
        <taxon>Mycobacteriales</taxon>
        <taxon>Nocardiaceae</taxon>
        <taxon>Nocardia</taxon>
    </lineage>
</organism>
<dbReference type="STRING" id="1210089.GCA_001613165_00979"/>
<keyword evidence="3 4" id="KW-0349">Heme</keyword>
<dbReference type="EMBL" id="QQAZ01000007">
    <property type="protein sequence ID" value="RDI49356.1"/>
    <property type="molecule type" value="Genomic_DNA"/>
</dbReference>
<dbReference type="PROSITE" id="PS00086">
    <property type="entry name" value="CYTOCHROME_P450"/>
    <property type="match status" value="1"/>
</dbReference>
<dbReference type="InterPro" id="IPR036396">
    <property type="entry name" value="Cyt_P450_sf"/>
</dbReference>
<dbReference type="PANTHER" id="PTHR24305">
    <property type="entry name" value="CYTOCHROME P450"/>
    <property type="match status" value="1"/>
</dbReference>
<dbReference type="AlphaFoldDB" id="A0A370H5M2"/>
<dbReference type="GO" id="GO:0005506">
    <property type="term" value="F:iron ion binding"/>
    <property type="evidence" value="ECO:0007669"/>
    <property type="project" value="InterPro"/>
</dbReference>
<dbReference type="SUPFAM" id="SSF48264">
    <property type="entry name" value="Cytochrome P450"/>
    <property type="match status" value="1"/>
</dbReference>
<comment type="cofactor">
    <cofactor evidence="1 3">
        <name>heme</name>
        <dbReference type="ChEBI" id="CHEBI:30413"/>
    </cofactor>
</comment>
<protein>
    <submittedName>
        <fullName evidence="5">Cytochrome P450</fullName>
    </submittedName>
</protein>
<dbReference type="Proteomes" id="UP000255355">
    <property type="component" value="Unassembled WGS sequence"/>
</dbReference>
<comment type="similarity">
    <text evidence="2 4">Belongs to the cytochrome P450 family.</text>
</comment>
<keyword evidence="6" id="KW-1185">Reference proteome</keyword>
<dbReference type="PRINTS" id="PR00463">
    <property type="entry name" value="EP450I"/>
</dbReference>
<dbReference type="RefSeq" id="WP_169814192.1">
    <property type="nucleotide sequence ID" value="NZ_QQAZ01000007.1"/>
</dbReference>
<name>A0A370H5M2_9NOCA</name>
<keyword evidence="4" id="KW-0503">Monooxygenase</keyword>
<accession>A0A370H5M2</accession>
<comment type="caution">
    <text evidence="5">The sequence shown here is derived from an EMBL/GenBank/DDBJ whole genome shotgun (WGS) entry which is preliminary data.</text>
</comment>
<feature type="binding site" description="axial binding residue" evidence="3">
    <location>
        <position position="395"/>
    </location>
    <ligand>
        <name>heme</name>
        <dbReference type="ChEBI" id="CHEBI:30413"/>
    </ligand>
    <ligandPart>
        <name>Fe</name>
        <dbReference type="ChEBI" id="CHEBI:18248"/>
    </ligandPart>
</feature>
<evidence type="ECO:0000256" key="4">
    <source>
        <dbReference type="RuleBase" id="RU000461"/>
    </source>
</evidence>
<dbReference type="Pfam" id="PF00067">
    <property type="entry name" value="p450"/>
    <property type="match status" value="1"/>
</dbReference>
<keyword evidence="4" id="KW-0560">Oxidoreductase</keyword>
<dbReference type="GO" id="GO:0020037">
    <property type="term" value="F:heme binding"/>
    <property type="evidence" value="ECO:0007669"/>
    <property type="project" value="InterPro"/>
</dbReference>
<sequence length="459" mass="50634">MLDRGSVAGTISPPRSRRFAPLGEAVPMMRDPLAVMQRLTGECGPISEFRLGPTRAVLVAGPDEIHEVLVGNSDDFGRARAMVLGLWPALRNGLVISEGELHHRQRSLIGPLFTPRQTAGYVDAIAAQVRAHLDRWALAGRFDALEAMQRLTHDIMGNLFAGESLADDEETLAAITRVFDWEIRLLTRPIVAPLNIPTRRNRVFLRDIAYLRGRVGELVQARRSGAETTDDLLQGLAKAADDDGEMDFEQVVDEAINLWASGIETSSDAQFWTAFALARNPEVAARARAEVDLVLGGRPPTVEDLPKLQYCLQVFKETLRLYSPAPAFLRQAVRDTSIGGYRVRRGTVVFVAPYVMHRSPDLFPRPLEFDPDRFAPDRKLPRFAYLPWGAGRHVCVGSSLALLEGQIFTAMLLSSGTLTIDDSDAVRPHLQTNLRPKGRVQAVYEARDDAPVGDSTACV</sequence>
<dbReference type="GO" id="GO:0004497">
    <property type="term" value="F:monooxygenase activity"/>
    <property type="evidence" value="ECO:0007669"/>
    <property type="project" value="UniProtKB-KW"/>
</dbReference>
<evidence type="ECO:0000313" key="6">
    <source>
        <dbReference type="Proteomes" id="UP000255355"/>
    </source>
</evidence>
<dbReference type="InterPro" id="IPR002401">
    <property type="entry name" value="Cyt_P450_E_grp-I"/>
</dbReference>
<dbReference type="GO" id="GO:0016705">
    <property type="term" value="F:oxidoreductase activity, acting on paired donors, with incorporation or reduction of molecular oxygen"/>
    <property type="evidence" value="ECO:0007669"/>
    <property type="project" value="InterPro"/>
</dbReference>
<dbReference type="PRINTS" id="PR00385">
    <property type="entry name" value="P450"/>
</dbReference>
<gene>
    <name evidence="5" type="ORF">DFR68_107484</name>
</gene>
<dbReference type="InterPro" id="IPR001128">
    <property type="entry name" value="Cyt_P450"/>
</dbReference>
<evidence type="ECO:0000313" key="5">
    <source>
        <dbReference type="EMBL" id="RDI49356.1"/>
    </source>
</evidence>
<keyword evidence="3 4" id="KW-0479">Metal-binding</keyword>
<proteinExistence type="inferred from homology"/>
<reference evidence="5 6" key="1">
    <citation type="submission" date="2018-07" db="EMBL/GenBank/DDBJ databases">
        <title>Genomic Encyclopedia of Type Strains, Phase IV (KMG-IV): sequencing the most valuable type-strain genomes for metagenomic binning, comparative biology and taxonomic classification.</title>
        <authorList>
            <person name="Goeker M."/>
        </authorList>
    </citation>
    <scope>NUCLEOTIDE SEQUENCE [LARGE SCALE GENOMIC DNA]</scope>
    <source>
        <strain evidence="5 6">DSM 44952</strain>
    </source>
</reference>
<dbReference type="InterPro" id="IPR050121">
    <property type="entry name" value="Cytochrome_P450_monoxygenase"/>
</dbReference>
<evidence type="ECO:0000256" key="2">
    <source>
        <dbReference type="ARBA" id="ARBA00010617"/>
    </source>
</evidence>
<dbReference type="Gene3D" id="1.10.630.10">
    <property type="entry name" value="Cytochrome P450"/>
    <property type="match status" value="1"/>
</dbReference>
<dbReference type="PANTHER" id="PTHR24305:SF166">
    <property type="entry name" value="CYTOCHROME P450 12A4, MITOCHONDRIAL-RELATED"/>
    <property type="match status" value="1"/>
</dbReference>
<evidence type="ECO:0000256" key="1">
    <source>
        <dbReference type="ARBA" id="ARBA00001971"/>
    </source>
</evidence>